<evidence type="ECO:0000259" key="6">
    <source>
        <dbReference type="Pfam" id="PF14833"/>
    </source>
</evidence>
<comment type="caution">
    <text evidence="7">The sequence shown here is derived from an EMBL/GenBank/DDBJ whole genome shotgun (WGS) entry which is preliminary data.</text>
</comment>
<name>A0A2V4AQP1_9PSEU</name>
<evidence type="ECO:0000313" key="7">
    <source>
        <dbReference type="EMBL" id="PXY22917.1"/>
    </source>
</evidence>
<evidence type="ECO:0000256" key="1">
    <source>
        <dbReference type="ARBA" id="ARBA00009080"/>
    </source>
</evidence>
<dbReference type="PANTHER" id="PTHR22981:SF7">
    <property type="entry name" value="3-HYDROXYISOBUTYRATE DEHYDROGENASE, MITOCHONDRIAL"/>
    <property type="match status" value="1"/>
</dbReference>
<dbReference type="InterPro" id="IPR029154">
    <property type="entry name" value="HIBADH-like_NADP-bd"/>
</dbReference>
<dbReference type="InterPro" id="IPR015815">
    <property type="entry name" value="HIBADH-related"/>
</dbReference>
<dbReference type="Gene3D" id="1.10.1040.10">
    <property type="entry name" value="N-(1-d-carboxylethyl)-l-norvaline Dehydrogenase, domain 2"/>
    <property type="match status" value="1"/>
</dbReference>
<reference evidence="7 8" key="1">
    <citation type="submission" date="2016-07" db="EMBL/GenBank/DDBJ databases">
        <title>Draft genome sequence of Prauserella muralis DSM 45305, isolated from a mould-covered wall in an indoor environment.</title>
        <authorList>
            <person name="Ruckert C."/>
            <person name="Albersmeier A."/>
            <person name="Jiang C.-L."/>
            <person name="Jiang Y."/>
            <person name="Kalinowski J."/>
            <person name="Schneider O."/>
            <person name="Winkler A."/>
            <person name="Zotchev S.B."/>
        </authorList>
    </citation>
    <scope>NUCLEOTIDE SEQUENCE [LARGE SCALE GENOMIC DNA]</scope>
    <source>
        <strain evidence="7 8">DSM 45305</strain>
    </source>
</reference>
<accession>A0A2V4AQP1</accession>
<dbReference type="OrthoDB" id="3185659at2"/>
<dbReference type="PANTHER" id="PTHR22981">
    <property type="entry name" value="3-HYDROXYISOBUTYRATE DEHYDROGENASE-RELATED"/>
    <property type="match status" value="1"/>
</dbReference>
<dbReference type="InterPro" id="IPR008927">
    <property type="entry name" value="6-PGluconate_DH-like_C_sf"/>
</dbReference>
<dbReference type="EMBL" id="MASW01000005">
    <property type="protein sequence ID" value="PXY22917.1"/>
    <property type="molecule type" value="Genomic_DNA"/>
</dbReference>
<organism evidence="7 8">
    <name type="scientific">Prauserella muralis</name>
    <dbReference type="NCBI Taxonomy" id="588067"/>
    <lineage>
        <taxon>Bacteria</taxon>
        <taxon>Bacillati</taxon>
        <taxon>Actinomycetota</taxon>
        <taxon>Actinomycetes</taxon>
        <taxon>Pseudonocardiales</taxon>
        <taxon>Pseudonocardiaceae</taxon>
        <taxon>Prauserella</taxon>
    </lineage>
</organism>
<dbReference type="InterPro" id="IPR013328">
    <property type="entry name" value="6PGD_dom2"/>
</dbReference>
<evidence type="ECO:0000259" key="5">
    <source>
        <dbReference type="Pfam" id="PF03446"/>
    </source>
</evidence>
<evidence type="ECO:0000256" key="4">
    <source>
        <dbReference type="PIRSR" id="PIRSR000103-1"/>
    </source>
</evidence>
<dbReference type="PIRSF" id="PIRSF000103">
    <property type="entry name" value="HIBADH"/>
    <property type="match status" value="1"/>
</dbReference>
<feature type="domain" description="3-hydroxyisobutyrate dehydrogenase-like NAD-binding" evidence="6">
    <location>
        <begin position="153"/>
        <end position="274"/>
    </location>
</feature>
<feature type="domain" description="6-phosphogluconate dehydrogenase NADP-binding" evidence="5">
    <location>
        <begin position="1"/>
        <end position="150"/>
    </location>
</feature>
<dbReference type="Proteomes" id="UP000249915">
    <property type="component" value="Unassembled WGS sequence"/>
</dbReference>
<protein>
    <submittedName>
        <fullName evidence="7">3-hydroxyisobutyrate dehydrogenase</fullName>
    </submittedName>
</protein>
<gene>
    <name evidence="7" type="ORF">BAY60_21035</name>
</gene>
<keyword evidence="3" id="KW-0520">NAD</keyword>
<dbReference type="SUPFAM" id="SSF51735">
    <property type="entry name" value="NAD(P)-binding Rossmann-fold domains"/>
    <property type="match status" value="1"/>
</dbReference>
<dbReference type="AlphaFoldDB" id="A0A2V4AQP1"/>
<comment type="similarity">
    <text evidence="1">Belongs to the HIBADH-related family.</text>
</comment>
<dbReference type="GO" id="GO:0050661">
    <property type="term" value="F:NADP binding"/>
    <property type="evidence" value="ECO:0007669"/>
    <property type="project" value="InterPro"/>
</dbReference>
<keyword evidence="8" id="KW-1185">Reference proteome</keyword>
<dbReference type="Gene3D" id="3.40.50.720">
    <property type="entry name" value="NAD(P)-binding Rossmann-like Domain"/>
    <property type="match status" value="1"/>
</dbReference>
<dbReference type="SUPFAM" id="SSF48179">
    <property type="entry name" value="6-phosphogluconate dehydrogenase C-terminal domain-like"/>
    <property type="match status" value="1"/>
</dbReference>
<keyword evidence="2" id="KW-0560">Oxidoreductase</keyword>
<feature type="active site" evidence="4">
    <location>
        <position position="159"/>
    </location>
</feature>
<evidence type="ECO:0000256" key="3">
    <source>
        <dbReference type="ARBA" id="ARBA00023027"/>
    </source>
</evidence>
<sequence>MGAPMARRLVRAGYLLRCHDADAAALATVSGAGATPVPDVRAVAEGAEAVLLMLPSSDVVERVVFADGLLAAMAPGSVLVDMGSSRPHSTREVAARAREHEVAFVDAPVSGGVAGARSGSLTIMAGGRDGDVARVERVLAELGERVLHVGGVGAGHALKALNNLMSATHLLVTSEAVLAGEEFGLDPKVVLDTVNTSSGRSGSTETKWPRYVLTGSYDSGFGARLMVKDMRIAVELARESGWPALLGEHAVRLWSRAAEELDPGADHTEIVEWLRKRHTEQGEEPA</sequence>
<dbReference type="GO" id="GO:0051287">
    <property type="term" value="F:NAD binding"/>
    <property type="evidence" value="ECO:0007669"/>
    <property type="project" value="InterPro"/>
</dbReference>
<dbReference type="GO" id="GO:0016616">
    <property type="term" value="F:oxidoreductase activity, acting on the CH-OH group of donors, NAD or NADP as acceptor"/>
    <property type="evidence" value="ECO:0007669"/>
    <property type="project" value="TreeGrafter"/>
</dbReference>
<evidence type="ECO:0000313" key="8">
    <source>
        <dbReference type="Proteomes" id="UP000249915"/>
    </source>
</evidence>
<dbReference type="InterPro" id="IPR036291">
    <property type="entry name" value="NAD(P)-bd_dom_sf"/>
</dbReference>
<dbReference type="Pfam" id="PF03446">
    <property type="entry name" value="NAD_binding_2"/>
    <property type="match status" value="1"/>
</dbReference>
<proteinExistence type="inferred from homology"/>
<evidence type="ECO:0000256" key="2">
    <source>
        <dbReference type="ARBA" id="ARBA00023002"/>
    </source>
</evidence>
<dbReference type="Pfam" id="PF14833">
    <property type="entry name" value="NAD_binding_11"/>
    <property type="match status" value="1"/>
</dbReference>
<dbReference type="InterPro" id="IPR006115">
    <property type="entry name" value="6PGDH_NADP-bd"/>
</dbReference>